<name>A0A3B4BZ53_PYGNA</name>
<evidence type="ECO:0000259" key="2">
    <source>
        <dbReference type="PROSITE" id="PS50195"/>
    </source>
</evidence>
<evidence type="ECO:0000256" key="1">
    <source>
        <dbReference type="SAM" id="MobiDB-lite"/>
    </source>
</evidence>
<gene>
    <name evidence="3" type="primary">HS1BP3</name>
</gene>
<feature type="domain" description="PX" evidence="2">
    <location>
        <begin position="17"/>
        <end position="140"/>
    </location>
</feature>
<dbReference type="CDD" id="cd06868">
    <property type="entry name" value="PX_HS1BP3"/>
    <property type="match status" value="1"/>
</dbReference>
<evidence type="ECO:0000313" key="4">
    <source>
        <dbReference type="Proteomes" id="UP001501920"/>
    </source>
</evidence>
<dbReference type="SUPFAM" id="SSF64268">
    <property type="entry name" value="PX domain"/>
    <property type="match status" value="1"/>
</dbReference>
<dbReference type="OrthoDB" id="10254720at2759"/>
<dbReference type="Pfam" id="PF00787">
    <property type="entry name" value="PX"/>
    <property type="match status" value="1"/>
</dbReference>
<feature type="region of interest" description="Disordered" evidence="1">
    <location>
        <begin position="302"/>
        <end position="345"/>
    </location>
</feature>
<dbReference type="GeneID" id="108423494"/>
<reference evidence="3 4" key="1">
    <citation type="submission" date="2020-10" db="EMBL/GenBank/DDBJ databases">
        <title>Pygocentrus nattereri (red-bellied piranha) genome, fPygNat1, primary haplotype.</title>
        <authorList>
            <person name="Myers G."/>
            <person name="Meyer A."/>
            <person name="Karagic N."/>
            <person name="Pippel M."/>
            <person name="Winkler S."/>
            <person name="Tracey A."/>
            <person name="Wood J."/>
            <person name="Formenti G."/>
            <person name="Howe K."/>
            <person name="Fedrigo O."/>
            <person name="Jarvis E.D."/>
        </authorList>
    </citation>
    <scope>NUCLEOTIDE SEQUENCE [LARGE SCALE GENOMIC DNA]</scope>
</reference>
<dbReference type="PANTHER" id="PTHR14431:SF1">
    <property type="entry name" value="HCLS1-BINDING PROTEIN 3"/>
    <property type="match status" value="1"/>
</dbReference>
<dbReference type="Proteomes" id="UP001501920">
    <property type="component" value="Chromosome 10"/>
</dbReference>
<organism evidence="3 4">
    <name type="scientific">Pygocentrus nattereri</name>
    <name type="common">Red-bellied piranha</name>
    <dbReference type="NCBI Taxonomy" id="42514"/>
    <lineage>
        <taxon>Eukaryota</taxon>
        <taxon>Metazoa</taxon>
        <taxon>Chordata</taxon>
        <taxon>Craniata</taxon>
        <taxon>Vertebrata</taxon>
        <taxon>Euteleostomi</taxon>
        <taxon>Actinopterygii</taxon>
        <taxon>Neopterygii</taxon>
        <taxon>Teleostei</taxon>
        <taxon>Ostariophysi</taxon>
        <taxon>Characiformes</taxon>
        <taxon>Characoidei</taxon>
        <taxon>Pygocentrus</taxon>
    </lineage>
</organism>
<dbReference type="InterPro" id="IPR036871">
    <property type="entry name" value="PX_dom_sf"/>
</dbReference>
<dbReference type="InterPro" id="IPR037901">
    <property type="entry name" value="HS1BP3_PX"/>
</dbReference>
<reference evidence="3" key="3">
    <citation type="submission" date="2025-09" db="UniProtKB">
        <authorList>
            <consortium name="Ensembl"/>
        </authorList>
    </citation>
    <scope>IDENTIFICATION</scope>
</reference>
<feature type="compositionally biased region" description="Pro residues" evidence="1">
    <location>
        <begin position="310"/>
        <end position="329"/>
    </location>
</feature>
<keyword evidence="4" id="KW-1185">Reference proteome</keyword>
<feature type="compositionally biased region" description="Polar residues" evidence="1">
    <location>
        <begin position="333"/>
        <end position="345"/>
    </location>
</feature>
<dbReference type="RefSeq" id="XP_017546308.1">
    <property type="nucleotide sequence ID" value="XM_017690819.2"/>
</dbReference>
<dbReference type="Ensembl" id="ENSPNAT00000007993.2">
    <property type="protein sequence ID" value="ENSPNAP00000003865.1"/>
    <property type="gene ID" value="ENSPNAG00000010292.2"/>
</dbReference>
<reference evidence="3" key="2">
    <citation type="submission" date="2025-08" db="UniProtKB">
        <authorList>
            <consortium name="Ensembl"/>
        </authorList>
    </citation>
    <scope>IDENTIFICATION</scope>
</reference>
<evidence type="ECO:0000313" key="3">
    <source>
        <dbReference type="Ensembl" id="ENSPNAP00000003865.1"/>
    </source>
</evidence>
<dbReference type="OMA" id="NRIQTMN"/>
<dbReference type="SMART" id="SM00312">
    <property type="entry name" value="PX"/>
    <property type="match status" value="1"/>
</dbReference>
<dbReference type="PANTHER" id="PTHR14431">
    <property type="entry name" value="HCLS1-BINDING PROTEIN 3"/>
    <property type="match status" value="1"/>
</dbReference>
<dbReference type="AlphaFoldDB" id="A0A3B4BZ53"/>
<sequence length="371" mass="41200">MPDGLITSRSLQNEATGIDLQVPHYQEIRGPMMTGHVEYQIVVVTRLAAFKSAKHKPGDVVQLVVSKKYSEIDEFYHSLIAQYPSIHLPAMPRKALFVGETDIRERRAAFDEFVRFIAKHPTLSTCPELLEFLGAKNNVRDVTSSNTPDWLVEEDDDGLDFFGKETEASATQTDQVKKPVKAVKPTQEEDDDEEELFDPLGGVRSKKPKHVQPVPKSTPTPKLSLFDEEDDPDKELFQPAVKDSNLRLFEDPDLGGPVTIGDTLLLSDAYQKSAASAAPKQDEDVDELFRVEEDLDKLLAISKPLRPKPAIAPKPKPALKPKPAIPQKPPSLVQDSKATPQSGTAQAMDQLDILKYIQQNEAAVSEDLDLF</sequence>
<dbReference type="InterPro" id="IPR039701">
    <property type="entry name" value="HS1BP3"/>
</dbReference>
<proteinExistence type="predicted"/>
<dbReference type="InterPro" id="IPR001683">
    <property type="entry name" value="PX_dom"/>
</dbReference>
<dbReference type="GeneTree" id="ENSGT00390000013092"/>
<dbReference type="CTD" id="64342"/>
<feature type="region of interest" description="Disordered" evidence="1">
    <location>
        <begin position="166"/>
        <end position="232"/>
    </location>
</feature>
<accession>A0A3B4BZ53</accession>
<dbReference type="Gene3D" id="3.30.1520.10">
    <property type="entry name" value="Phox-like domain"/>
    <property type="match status" value="1"/>
</dbReference>
<dbReference type="STRING" id="42514.ENSPNAP00000003865"/>
<protein>
    <recommendedName>
        <fullName evidence="2">PX domain-containing protein</fullName>
    </recommendedName>
</protein>
<feature type="compositionally biased region" description="Acidic residues" evidence="1">
    <location>
        <begin position="188"/>
        <end position="197"/>
    </location>
</feature>
<dbReference type="GO" id="GO:0035091">
    <property type="term" value="F:phosphatidylinositol binding"/>
    <property type="evidence" value="ECO:0007669"/>
    <property type="project" value="InterPro"/>
</dbReference>
<dbReference type="PROSITE" id="PS50195">
    <property type="entry name" value="PX"/>
    <property type="match status" value="1"/>
</dbReference>